<dbReference type="Gene3D" id="1.20.1250.20">
    <property type="entry name" value="MFS general substrate transporter like domains"/>
    <property type="match status" value="1"/>
</dbReference>
<keyword evidence="10" id="KW-0378">Hydrolase</keyword>
<proteinExistence type="predicted"/>
<dbReference type="GO" id="GO:0022857">
    <property type="term" value="F:transmembrane transporter activity"/>
    <property type="evidence" value="ECO:0007669"/>
    <property type="project" value="InterPro"/>
</dbReference>
<dbReference type="SUPFAM" id="SSF103473">
    <property type="entry name" value="MFS general substrate transporter"/>
    <property type="match status" value="1"/>
</dbReference>
<evidence type="ECO:0000256" key="4">
    <source>
        <dbReference type="ARBA" id="ARBA00022692"/>
    </source>
</evidence>
<comment type="subcellular location">
    <subcellularLocation>
        <location evidence="1">Cell membrane</location>
        <topology evidence="1">Multi-pass membrane protein</topology>
    </subcellularLocation>
</comment>
<dbReference type="PANTHER" id="PTHR23501">
    <property type="entry name" value="MAJOR FACILITATOR SUPERFAMILY"/>
    <property type="match status" value="1"/>
</dbReference>
<keyword evidence="4 8" id="KW-0812">Transmembrane</keyword>
<feature type="transmembrane region" description="Helical" evidence="8">
    <location>
        <begin position="158"/>
        <end position="179"/>
    </location>
</feature>
<feature type="transmembrane region" description="Helical" evidence="8">
    <location>
        <begin position="34"/>
        <end position="54"/>
    </location>
</feature>
<keyword evidence="2" id="KW-0813">Transport</keyword>
<feature type="transmembrane region" description="Helical" evidence="8">
    <location>
        <begin position="185"/>
        <end position="205"/>
    </location>
</feature>
<feature type="transmembrane region" description="Helical" evidence="8">
    <location>
        <begin position="484"/>
        <end position="502"/>
    </location>
</feature>
<evidence type="ECO:0000256" key="7">
    <source>
        <dbReference type="SAM" id="MobiDB-lite"/>
    </source>
</evidence>
<feature type="transmembrane region" description="Helical" evidence="8">
    <location>
        <begin position="323"/>
        <end position="342"/>
    </location>
</feature>
<feature type="transmembrane region" description="Helical" evidence="8">
    <location>
        <begin position="97"/>
        <end position="115"/>
    </location>
</feature>
<evidence type="ECO:0000313" key="10">
    <source>
        <dbReference type="EMBL" id="APW63146.1"/>
    </source>
</evidence>
<evidence type="ECO:0000256" key="3">
    <source>
        <dbReference type="ARBA" id="ARBA00022475"/>
    </source>
</evidence>
<organism evidence="10 11">
    <name type="scientific">Paludisphaera borealis</name>
    <dbReference type="NCBI Taxonomy" id="1387353"/>
    <lineage>
        <taxon>Bacteria</taxon>
        <taxon>Pseudomonadati</taxon>
        <taxon>Planctomycetota</taxon>
        <taxon>Planctomycetia</taxon>
        <taxon>Isosphaerales</taxon>
        <taxon>Isosphaeraceae</taxon>
        <taxon>Paludisphaera</taxon>
    </lineage>
</organism>
<dbReference type="OrthoDB" id="9816041at2"/>
<feature type="transmembrane region" description="Helical" evidence="8">
    <location>
        <begin position="243"/>
        <end position="262"/>
    </location>
</feature>
<keyword evidence="6 8" id="KW-0472">Membrane</keyword>
<dbReference type="FunFam" id="1.20.1720.10:FF:000004">
    <property type="entry name" value="EmrB/QacA family drug resistance transporter"/>
    <property type="match status" value="1"/>
</dbReference>
<name>A0A1U7CW67_9BACT</name>
<dbReference type="EMBL" id="CP019082">
    <property type="protein sequence ID" value="APW63146.1"/>
    <property type="molecule type" value="Genomic_DNA"/>
</dbReference>
<sequence length="534" mass="55332">MAEAGKNGNSGDEVEQRDVSSEGTPMPHRRMVTAALLVAMTVTALEQLVVSPAMPTIISQLKGFEIYPWVVSAYLLAATVSTPIYGKLADLFGRKRVLLFGLALFSAGSMLSGAAQSMGQLIAMRSIQGLGAGAVGPIVLTLLGDLFTLKERARIQGLFAAVWGLSSVAGPMIGGWLTVELGWRWVFFVSVPFAAIAIVMLVVAVHERVEPRRVAPIDWAGAGLLTAGLSGLLLIVLDGASLGLTNCLILGAATLALMTGFVAWERRAADPILPIDLMTRRVIATSVAGSFLIGGILFGIETYVPLYVQGVLGGTAKEAGRALMPLFLAWAVSVTVAARAVVRWGFRGAGVFGSCFIAAGMLTLAVGAAYPSTARLTFAVGLVVMGIGMGPTSLSFILAVQHAVNWGQRGVATGAVQFFRTIGGAIGVGALGGALAWELSRLLKIAGAAGVDVGSALRTETHHLLPTGALALVQTSLAHSLRDVYLMMVFLSVGCLVCAVWLPGQGEPASSETDQAAEAQPVDIENLAIAGGEA</sequence>
<reference evidence="11" key="1">
    <citation type="submission" date="2016-12" db="EMBL/GenBank/DDBJ databases">
        <title>Comparative genomics of four Isosphaeraceae planctomycetes: a common pool of plasmids and glycoside hydrolase genes.</title>
        <authorList>
            <person name="Ivanova A."/>
        </authorList>
    </citation>
    <scope>NUCLEOTIDE SEQUENCE [LARGE SCALE GENOMIC DNA]</scope>
    <source>
        <strain evidence="11">PX4</strain>
    </source>
</reference>
<dbReference type="EC" id="3.4.21.89" evidence="10"/>
<feature type="domain" description="Major facilitator superfamily (MFS) profile" evidence="9">
    <location>
        <begin position="32"/>
        <end position="462"/>
    </location>
</feature>
<dbReference type="Gene3D" id="1.20.1720.10">
    <property type="entry name" value="Multidrug resistance protein D"/>
    <property type="match status" value="1"/>
</dbReference>
<feature type="region of interest" description="Disordered" evidence="7">
    <location>
        <begin position="1"/>
        <end position="26"/>
    </location>
</feature>
<accession>A0A1U7CW67</accession>
<keyword evidence="3" id="KW-1003">Cell membrane</keyword>
<dbReference type="GO" id="GO:0005886">
    <property type="term" value="C:plasma membrane"/>
    <property type="evidence" value="ECO:0007669"/>
    <property type="project" value="UniProtKB-SubCell"/>
</dbReference>
<dbReference type="GO" id="GO:0009003">
    <property type="term" value="F:signal peptidase activity"/>
    <property type="evidence" value="ECO:0007669"/>
    <property type="project" value="UniProtKB-EC"/>
</dbReference>
<dbReference type="Pfam" id="PF07690">
    <property type="entry name" value="MFS_1"/>
    <property type="match status" value="1"/>
</dbReference>
<evidence type="ECO:0000256" key="6">
    <source>
        <dbReference type="ARBA" id="ARBA00023136"/>
    </source>
</evidence>
<evidence type="ECO:0000259" key="9">
    <source>
        <dbReference type="PROSITE" id="PS50850"/>
    </source>
</evidence>
<dbReference type="STRING" id="1387353.BSF38_04707"/>
<dbReference type="CDD" id="cd17502">
    <property type="entry name" value="MFS_Azr1_MDR_like"/>
    <property type="match status" value="1"/>
</dbReference>
<dbReference type="PRINTS" id="PR01036">
    <property type="entry name" value="TCRTETB"/>
</dbReference>
<feature type="transmembrane region" description="Helical" evidence="8">
    <location>
        <begin position="217"/>
        <end position="237"/>
    </location>
</feature>
<dbReference type="Proteomes" id="UP000186309">
    <property type="component" value="Chromosome"/>
</dbReference>
<feature type="transmembrane region" description="Helical" evidence="8">
    <location>
        <begin position="376"/>
        <end position="400"/>
    </location>
</feature>
<evidence type="ECO:0000313" key="11">
    <source>
        <dbReference type="Proteomes" id="UP000186309"/>
    </source>
</evidence>
<dbReference type="AlphaFoldDB" id="A0A1U7CW67"/>
<dbReference type="PANTHER" id="PTHR23501:SF191">
    <property type="entry name" value="VACUOLAR BASIC AMINO ACID TRANSPORTER 4"/>
    <property type="match status" value="1"/>
</dbReference>
<dbReference type="InterPro" id="IPR036259">
    <property type="entry name" value="MFS_trans_sf"/>
</dbReference>
<keyword evidence="11" id="KW-1185">Reference proteome</keyword>
<gene>
    <name evidence="10" type="primary">lepB</name>
    <name evidence="10" type="ORF">BSF38_04707</name>
</gene>
<evidence type="ECO:0000256" key="2">
    <source>
        <dbReference type="ARBA" id="ARBA00022448"/>
    </source>
</evidence>
<dbReference type="PROSITE" id="PS50850">
    <property type="entry name" value="MFS"/>
    <property type="match status" value="1"/>
</dbReference>
<protein>
    <submittedName>
        <fullName evidence="10">Signal peptidase I</fullName>
        <ecNumber evidence="10">3.4.21.89</ecNumber>
    </submittedName>
</protein>
<evidence type="ECO:0000256" key="8">
    <source>
        <dbReference type="SAM" id="Phobius"/>
    </source>
</evidence>
<dbReference type="KEGG" id="pbor:BSF38_04707"/>
<evidence type="ECO:0000256" key="1">
    <source>
        <dbReference type="ARBA" id="ARBA00004651"/>
    </source>
</evidence>
<keyword evidence="5 8" id="KW-1133">Transmembrane helix</keyword>
<dbReference type="InterPro" id="IPR020846">
    <property type="entry name" value="MFS_dom"/>
</dbReference>
<dbReference type="InterPro" id="IPR011701">
    <property type="entry name" value="MFS"/>
</dbReference>
<feature type="transmembrane region" description="Helical" evidence="8">
    <location>
        <begin position="66"/>
        <end position="85"/>
    </location>
</feature>
<feature type="transmembrane region" description="Helical" evidence="8">
    <location>
        <begin position="127"/>
        <end position="146"/>
    </location>
</feature>
<feature type="transmembrane region" description="Helical" evidence="8">
    <location>
        <begin position="349"/>
        <end position="370"/>
    </location>
</feature>
<feature type="transmembrane region" description="Helical" evidence="8">
    <location>
        <begin position="282"/>
        <end position="303"/>
    </location>
</feature>
<evidence type="ECO:0000256" key="5">
    <source>
        <dbReference type="ARBA" id="ARBA00022989"/>
    </source>
</evidence>